<comment type="caution">
    <text evidence="3">The sequence shown here is derived from an EMBL/GenBank/DDBJ whole genome shotgun (WGS) entry which is preliminary data.</text>
</comment>
<dbReference type="PROSITE" id="PS51257">
    <property type="entry name" value="PROKAR_LIPOPROTEIN"/>
    <property type="match status" value="1"/>
</dbReference>
<evidence type="ECO:0008006" key="5">
    <source>
        <dbReference type="Google" id="ProtNLM"/>
    </source>
</evidence>
<evidence type="ECO:0000313" key="4">
    <source>
        <dbReference type="Proteomes" id="UP001589792"/>
    </source>
</evidence>
<keyword evidence="2" id="KW-0732">Signal</keyword>
<keyword evidence="4" id="KW-1185">Reference proteome</keyword>
<dbReference type="Proteomes" id="UP001589792">
    <property type="component" value="Unassembled WGS sequence"/>
</dbReference>
<accession>A0ABV6E949</accession>
<feature type="region of interest" description="Disordered" evidence="1">
    <location>
        <begin position="32"/>
        <end position="66"/>
    </location>
</feature>
<sequence>MVCKQKNLCLGVLLCSVWVLTGCQSDNNAKTSLQNKSQVSNSSAVQAPPKQISVTPPPAPAPADSKATKIGLCQSELASLKQISPRAYAAKQAEFNRLLNNASVYGSIRGEVNADTKDTLDALYKFKTNQLCADIQFEVLQGLIRRGESVK</sequence>
<name>A0ABV6E949_9GAMM</name>
<dbReference type="EMBL" id="JBHLXG010000003">
    <property type="protein sequence ID" value="MFC0225530.1"/>
    <property type="molecule type" value="Genomic_DNA"/>
</dbReference>
<organism evidence="3 4">
    <name type="scientific">Serratia aquatilis</name>
    <dbReference type="NCBI Taxonomy" id="1737515"/>
    <lineage>
        <taxon>Bacteria</taxon>
        <taxon>Pseudomonadati</taxon>
        <taxon>Pseudomonadota</taxon>
        <taxon>Gammaproteobacteria</taxon>
        <taxon>Enterobacterales</taxon>
        <taxon>Yersiniaceae</taxon>
        <taxon>Serratia</taxon>
    </lineage>
</organism>
<dbReference type="RefSeq" id="WP_380672917.1">
    <property type="nucleotide sequence ID" value="NZ_CP173186.1"/>
</dbReference>
<evidence type="ECO:0000256" key="1">
    <source>
        <dbReference type="SAM" id="MobiDB-lite"/>
    </source>
</evidence>
<evidence type="ECO:0000313" key="3">
    <source>
        <dbReference type="EMBL" id="MFC0225530.1"/>
    </source>
</evidence>
<protein>
    <recommendedName>
        <fullName evidence="5">Lipoprotein</fullName>
    </recommendedName>
</protein>
<reference evidence="3 4" key="1">
    <citation type="submission" date="2024-09" db="EMBL/GenBank/DDBJ databases">
        <authorList>
            <person name="Sun Q."/>
            <person name="Mori K."/>
        </authorList>
    </citation>
    <scope>NUCLEOTIDE SEQUENCE [LARGE SCALE GENOMIC DNA]</scope>
    <source>
        <strain evidence="3 4">CCM 8626</strain>
    </source>
</reference>
<feature type="compositionally biased region" description="Polar residues" evidence="1">
    <location>
        <begin position="32"/>
        <end position="45"/>
    </location>
</feature>
<gene>
    <name evidence="3" type="ORF">ACFFJ3_03270</name>
</gene>
<feature type="chain" id="PRO_5046083859" description="Lipoprotein" evidence="2">
    <location>
        <begin position="22"/>
        <end position="151"/>
    </location>
</feature>
<proteinExistence type="predicted"/>
<evidence type="ECO:0000256" key="2">
    <source>
        <dbReference type="SAM" id="SignalP"/>
    </source>
</evidence>
<feature type="signal peptide" evidence="2">
    <location>
        <begin position="1"/>
        <end position="21"/>
    </location>
</feature>